<dbReference type="GO" id="GO:0042393">
    <property type="term" value="F:histone binding"/>
    <property type="evidence" value="ECO:0007669"/>
    <property type="project" value="TreeGrafter"/>
</dbReference>
<comment type="subcellular location">
    <subcellularLocation>
        <location evidence="1">Nucleus</location>
    </subcellularLocation>
</comment>
<dbReference type="Pfam" id="PF03715">
    <property type="entry name" value="Noc2"/>
    <property type="match status" value="1"/>
</dbReference>
<feature type="compositionally biased region" description="Basic and acidic residues" evidence="4">
    <location>
        <begin position="62"/>
        <end position="71"/>
    </location>
</feature>
<evidence type="ECO:0000256" key="4">
    <source>
        <dbReference type="SAM" id="MobiDB-lite"/>
    </source>
</evidence>
<dbReference type="GO" id="GO:0000122">
    <property type="term" value="P:negative regulation of transcription by RNA polymerase II"/>
    <property type="evidence" value="ECO:0007669"/>
    <property type="project" value="TreeGrafter"/>
</dbReference>
<evidence type="ECO:0000256" key="3">
    <source>
        <dbReference type="ARBA" id="ARBA00023242"/>
    </source>
</evidence>
<dbReference type="GO" id="GO:0005654">
    <property type="term" value="C:nucleoplasm"/>
    <property type="evidence" value="ECO:0007669"/>
    <property type="project" value="TreeGrafter"/>
</dbReference>
<dbReference type="AlphaFoldDB" id="A0AAN9TYC6"/>
<keyword evidence="6" id="KW-1185">Reference proteome</keyword>
<evidence type="ECO:0000313" key="5">
    <source>
        <dbReference type="EMBL" id="KAK7600974.1"/>
    </source>
</evidence>
<dbReference type="Proteomes" id="UP001367676">
    <property type="component" value="Unassembled WGS sequence"/>
</dbReference>
<dbReference type="GO" id="GO:0003714">
    <property type="term" value="F:transcription corepressor activity"/>
    <property type="evidence" value="ECO:0007669"/>
    <property type="project" value="TreeGrafter"/>
</dbReference>
<accession>A0AAN9TYC6</accession>
<gene>
    <name evidence="5" type="ORF">V9T40_008415</name>
</gene>
<feature type="compositionally biased region" description="Polar residues" evidence="4">
    <location>
        <begin position="81"/>
        <end position="90"/>
    </location>
</feature>
<evidence type="ECO:0000313" key="6">
    <source>
        <dbReference type="Proteomes" id="UP001367676"/>
    </source>
</evidence>
<dbReference type="SUPFAM" id="SSF48371">
    <property type="entry name" value="ARM repeat"/>
    <property type="match status" value="1"/>
</dbReference>
<dbReference type="GO" id="GO:0030690">
    <property type="term" value="C:Noc1p-Noc2p complex"/>
    <property type="evidence" value="ECO:0007669"/>
    <property type="project" value="TreeGrafter"/>
</dbReference>
<feature type="compositionally biased region" description="Basic and acidic residues" evidence="4">
    <location>
        <begin position="33"/>
        <end position="46"/>
    </location>
</feature>
<dbReference type="GO" id="GO:0042273">
    <property type="term" value="P:ribosomal large subunit biogenesis"/>
    <property type="evidence" value="ECO:0007669"/>
    <property type="project" value="TreeGrafter"/>
</dbReference>
<dbReference type="InterPro" id="IPR016024">
    <property type="entry name" value="ARM-type_fold"/>
</dbReference>
<evidence type="ECO:0008006" key="7">
    <source>
        <dbReference type="Google" id="ProtNLM"/>
    </source>
</evidence>
<organism evidence="5 6">
    <name type="scientific">Parthenolecanium corni</name>
    <dbReference type="NCBI Taxonomy" id="536013"/>
    <lineage>
        <taxon>Eukaryota</taxon>
        <taxon>Metazoa</taxon>
        <taxon>Ecdysozoa</taxon>
        <taxon>Arthropoda</taxon>
        <taxon>Hexapoda</taxon>
        <taxon>Insecta</taxon>
        <taxon>Pterygota</taxon>
        <taxon>Neoptera</taxon>
        <taxon>Paraneoptera</taxon>
        <taxon>Hemiptera</taxon>
        <taxon>Sternorrhyncha</taxon>
        <taxon>Coccoidea</taxon>
        <taxon>Coccidae</taxon>
        <taxon>Parthenolecanium</taxon>
    </lineage>
</organism>
<comment type="similarity">
    <text evidence="2">Belongs to the NOC2 family.</text>
</comment>
<comment type="caution">
    <text evidence="5">The sequence shown here is derived from an EMBL/GenBank/DDBJ whole genome shotgun (WGS) entry which is preliminary data.</text>
</comment>
<name>A0AAN9TYC6_9HEMI</name>
<feature type="region of interest" description="Disordered" evidence="4">
    <location>
        <begin position="1"/>
        <end position="133"/>
    </location>
</feature>
<dbReference type="InterPro" id="IPR005343">
    <property type="entry name" value="Noc2"/>
</dbReference>
<dbReference type="GO" id="GO:0030691">
    <property type="term" value="C:Noc2p-Noc3p complex"/>
    <property type="evidence" value="ECO:0007669"/>
    <property type="project" value="TreeGrafter"/>
</dbReference>
<protein>
    <recommendedName>
        <fullName evidence="7">Nucleolar complex protein 2 homolog</fullName>
    </recommendedName>
</protein>
<evidence type="ECO:0000256" key="2">
    <source>
        <dbReference type="ARBA" id="ARBA00005907"/>
    </source>
</evidence>
<reference evidence="5 6" key="1">
    <citation type="submission" date="2024-03" db="EMBL/GenBank/DDBJ databases">
        <title>Adaptation during the transition from Ophiocordyceps entomopathogen to insect associate is accompanied by gene loss and intensified selection.</title>
        <authorList>
            <person name="Ward C.M."/>
            <person name="Onetto C.A."/>
            <person name="Borneman A.R."/>
        </authorList>
    </citation>
    <scope>NUCLEOTIDE SEQUENCE [LARGE SCALE GENOMIC DNA]</scope>
    <source>
        <strain evidence="5">AWRI1</strain>
        <tissue evidence="5">Single Adult Female</tissue>
    </source>
</reference>
<feature type="compositionally biased region" description="Basic residues" evidence="4">
    <location>
        <begin position="1"/>
        <end position="26"/>
    </location>
</feature>
<evidence type="ECO:0000256" key="1">
    <source>
        <dbReference type="ARBA" id="ARBA00004123"/>
    </source>
</evidence>
<proteinExistence type="inferred from homology"/>
<dbReference type="PANTHER" id="PTHR12687">
    <property type="entry name" value="NUCLEOLAR COMPLEX 2 AND RAD4-RELATED"/>
    <property type="match status" value="1"/>
</dbReference>
<sequence length="779" mass="89107">MKNFSKKRNEKQMIVKKPKTKMKKPSKLNGKNEVSKKKSELSKKIELTTSDALSADSDIEFSDEHDPKLEFENSDVDSDGENTSTIQSNTSDYESEDEEGDDTHHVPPDSLEVASDDSDFEESQSSTSGKVTSQMVNEWEKELSTNKRSMKPVSSVVQAFHGCLMRVSGDPDSNSSQLRVDGSSVFNAVIRLCVTSIYPYLRKVMTLPPSSVTKVHVENSKRWATAKNVVRSYIIDLIKLIGNVSSDDILRVLLKHLHQMIPFVACLPTISKPFLKRTISLWSTSQDDTVRVIAFLCILRYAASDLSANLHTVLKKMYFSYVVNCKFVSHNSVPAVNFMRKCLTEMFGLNESVTYNHAFMYIRQLAIHLKSAVTLKKKDSILAVYNWQFISSLRLWVDVLCNMQSKPQMNSLIYPVIQIIISSIKLIPTAQYLPLRFHCTQMLIKLSKETGVFIPVLPFLIEALSILKLSSQNKKSSLKPLDFTYILRLSKAQLQDQVFKDAVIENIYDNMLQYTAQESYRMSFPDMVVVLQMNLKQFIKECKNANYVKKFKPLLEKIEETSKLISSERHGVSLSDAKAIAAWESNMKLRSNPLLKYFDSWVKIHEQKMARKDVEKIGNFEHELPELKKLPAKKVEKKKKTGEKTVLFASDSEDDDDDGDDVVEKLNQKCDEPADSKMKNIRKTFKPKPKDLKRKLKDTAVKANKKVRKSVPERIPDDGIDVVSIFGWMTQFSYTYLIFRQDVSFFGQLSQFSFRCNKLSSRRHNLETTGRKLRHPADN</sequence>
<keyword evidence="3" id="KW-0539">Nucleus</keyword>
<dbReference type="EMBL" id="JBBCAQ010000010">
    <property type="protein sequence ID" value="KAK7600974.1"/>
    <property type="molecule type" value="Genomic_DNA"/>
</dbReference>
<dbReference type="PANTHER" id="PTHR12687:SF4">
    <property type="entry name" value="NUCLEOLAR COMPLEX PROTEIN 2 HOMOLOG"/>
    <property type="match status" value="1"/>
</dbReference>
<dbReference type="GO" id="GO:0005730">
    <property type="term" value="C:nucleolus"/>
    <property type="evidence" value="ECO:0007669"/>
    <property type="project" value="TreeGrafter"/>
</dbReference>